<gene>
    <name evidence="2" type="ORF">GCM10023231_15460</name>
</gene>
<reference evidence="3" key="1">
    <citation type="journal article" date="2019" name="Int. J. Syst. Evol. Microbiol.">
        <title>The Global Catalogue of Microorganisms (GCM) 10K type strain sequencing project: providing services to taxonomists for standard genome sequencing and annotation.</title>
        <authorList>
            <consortium name="The Broad Institute Genomics Platform"/>
            <consortium name="The Broad Institute Genome Sequencing Center for Infectious Disease"/>
            <person name="Wu L."/>
            <person name="Ma J."/>
        </authorList>
    </citation>
    <scope>NUCLEOTIDE SEQUENCE [LARGE SCALE GENOMIC DNA]</scope>
    <source>
        <strain evidence="3">JCM 18200</strain>
    </source>
</reference>
<name>A0ABP9AZK1_9SPHI</name>
<dbReference type="EMBL" id="BAABIQ010000008">
    <property type="protein sequence ID" value="GAA4788186.1"/>
    <property type="molecule type" value="Genomic_DNA"/>
</dbReference>
<organism evidence="2 3">
    <name type="scientific">Olivibacter ginsenosidimutans</name>
    <dbReference type="NCBI Taxonomy" id="1176537"/>
    <lineage>
        <taxon>Bacteria</taxon>
        <taxon>Pseudomonadati</taxon>
        <taxon>Bacteroidota</taxon>
        <taxon>Sphingobacteriia</taxon>
        <taxon>Sphingobacteriales</taxon>
        <taxon>Sphingobacteriaceae</taxon>
        <taxon>Olivibacter</taxon>
    </lineage>
</organism>
<protein>
    <submittedName>
        <fullName evidence="2">Uncharacterized protein</fullName>
    </submittedName>
</protein>
<feature type="compositionally biased region" description="Basic residues" evidence="1">
    <location>
        <begin position="29"/>
        <end position="42"/>
    </location>
</feature>
<accession>A0ABP9AZK1</accession>
<evidence type="ECO:0000313" key="3">
    <source>
        <dbReference type="Proteomes" id="UP001501411"/>
    </source>
</evidence>
<feature type="region of interest" description="Disordered" evidence="1">
    <location>
        <begin position="27"/>
        <end position="59"/>
    </location>
</feature>
<evidence type="ECO:0000256" key="1">
    <source>
        <dbReference type="SAM" id="MobiDB-lite"/>
    </source>
</evidence>
<evidence type="ECO:0000313" key="2">
    <source>
        <dbReference type="EMBL" id="GAA4788186.1"/>
    </source>
</evidence>
<dbReference type="RefSeq" id="WP_345231178.1">
    <property type="nucleotide sequence ID" value="NZ_BAABIQ010000008.1"/>
</dbReference>
<sequence>METVLPFIIAALVFGFQVYSNFKKEQEKAKKRVQTPPKHKSIAKGPVSSPTQPVKEKHPVYVQTIDVKDEAEEVKRARKIHQAHAHAFKRLDPFMLDEQQEENADFDLRDAVIKSIILERPYK</sequence>
<proteinExistence type="predicted"/>
<comment type="caution">
    <text evidence="2">The sequence shown here is derived from an EMBL/GenBank/DDBJ whole genome shotgun (WGS) entry which is preliminary data.</text>
</comment>
<keyword evidence="3" id="KW-1185">Reference proteome</keyword>
<dbReference type="Proteomes" id="UP001501411">
    <property type="component" value="Unassembled WGS sequence"/>
</dbReference>